<dbReference type="Proteomes" id="UP000194857">
    <property type="component" value="Unassembled WGS sequence"/>
</dbReference>
<accession>A0A241XR15</accession>
<organism evidence="1 2">
    <name type="scientific">Pseudomonas aeruginosa</name>
    <dbReference type="NCBI Taxonomy" id="287"/>
    <lineage>
        <taxon>Bacteria</taxon>
        <taxon>Pseudomonadati</taxon>
        <taxon>Pseudomonadota</taxon>
        <taxon>Gammaproteobacteria</taxon>
        <taxon>Pseudomonadales</taxon>
        <taxon>Pseudomonadaceae</taxon>
        <taxon>Pseudomonas</taxon>
    </lineage>
</organism>
<sequence>MSSLYNIIAVLCAITLVVLELKRTTFIRILKKEELNTWEKLGRPSGYFLSYLVKIDDFKLEKFTFRKQYNSLKNKEIRKRGRQLLYLQSTCLTLIIALIALMTLQFTIKN</sequence>
<dbReference type="AlphaFoldDB" id="A0A241XR15"/>
<proteinExistence type="predicted"/>
<protein>
    <submittedName>
        <fullName evidence="1">Uncharacterized protein</fullName>
    </submittedName>
</protein>
<reference evidence="1 2" key="1">
    <citation type="submission" date="2017-05" db="EMBL/GenBank/DDBJ databases">
        <authorList>
            <person name="Song R."/>
            <person name="Chenine A.L."/>
            <person name="Ruprecht R.M."/>
        </authorList>
    </citation>
    <scope>NUCLEOTIDE SEQUENCE [LARGE SCALE GENOMIC DNA]</scope>
    <source>
        <strain evidence="1 2">S567_C10_BS</strain>
    </source>
</reference>
<dbReference type="EMBL" id="NFFZ01000006">
    <property type="protein sequence ID" value="OTI61682.1"/>
    <property type="molecule type" value="Genomic_DNA"/>
</dbReference>
<comment type="caution">
    <text evidence="1">The sequence shown here is derived from an EMBL/GenBank/DDBJ whole genome shotgun (WGS) entry which is preliminary data.</text>
</comment>
<name>A0A241XR15_PSEAI</name>
<dbReference type="RefSeq" id="WP_023464755.1">
    <property type="nucleotide sequence ID" value="NZ_CAADLW010000611.1"/>
</dbReference>
<gene>
    <name evidence="1" type="ORF">CAZ10_13335</name>
</gene>
<evidence type="ECO:0000313" key="1">
    <source>
        <dbReference type="EMBL" id="OTI61682.1"/>
    </source>
</evidence>
<evidence type="ECO:0000313" key="2">
    <source>
        <dbReference type="Proteomes" id="UP000194857"/>
    </source>
</evidence>